<keyword evidence="2" id="KW-1185">Reference proteome</keyword>
<evidence type="ECO:0000313" key="1">
    <source>
        <dbReference type="EMBL" id="MFJ1472367.1"/>
    </source>
</evidence>
<evidence type="ECO:0000313" key="2">
    <source>
        <dbReference type="Proteomes" id="UP001168096"/>
    </source>
</evidence>
<comment type="caution">
    <text evidence="1">The sequence shown here is derived from an EMBL/GenBank/DDBJ whole genome shotgun (WGS) entry which is preliminary data.</text>
</comment>
<dbReference type="Proteomes" id="UP001168096">
    <property type="component" value="Unassembled WGS sequence"/>
</dbReference>
<sequence length="325" mass="33505">MSFQTSLLLGAAMLLPMHSYAQLPDGSALSVELRTDALVGHARIVLSDVAVIRTDRTQAPALVDALGAVELGRAPRVGYVERFSRAQIEQSIHRTTANVGAVNWSGSAAVAVRTEAQAVAAQTLAQAAIAALQGHLAGPGDRTTITVEAPPADVLVPVGEVALRPRALAAKPRNGRVAVWIDLHVNGELYRSVLVPLLVSVRQQAYLARHVITAGSIATAADFEVAEADVAGTDALTAQQPLAPFRAARELHPGQPLTAAAMLAGGTVLRGDQVRLTIRAGAIGIDTAGVAVDDAGPGQPIRARPNGSQDIVTGHLGPSGAVIVD</sequence>
<keyword evidence="1" id="KW-0969">Cilium</keyword>
<organism evidence="1 2">
    <name type="scientific">Massilia orientalis</name>
    <dbReference type="NCBI Taxonomy" id="3050128"/>
    <lineage>
        <taxon>Bacteria</taxon>
        <taxon>Pseudomonadati</taxon>
        <taxon>Pseudomonadota</taxon>
        <taxon>Betaproteobacteria</taxon>
        <taxon>Burkholderiales</taxon>
        <taxon>Oxalobacteraceae</taxon>
        <taxon>Telluria group</taxon>
        <taxon>Massilia</taxon>
    </lineage>
</organism>
<keyword evidence="1" id="KW-0966">Cell projection</keyword>
<proteinExistence type="predicted"/>
<accession>A0ACC7MJU3</accession>
<name>A0ACC7MJU3_9BURK</name>
<protein>
    <submittedName>
        <fullName evidence="1">Flagellar basal body P-ring formation chaperone FlgA</fullName>
    </submittedName>
</protein>
<gene>
    <name evidence="1" type="primary">flgA</name>
    <name evidence="1" type="ORF">QPK29_032030</name>
</gene>
<keyword evidence="1" id="KW-0282">Flagellum</keyword>
<dbReference type="EMBL" id="JASNRB020000044">
    <property type="protein sequence ID" value="MFJ1472367.1"/>
    <property type="molecule type" value="Genomic_DNA"/>
</dbReference>
<reference evidence="1" key="1">
    <citation type="submission" date="2024-11" db="EMBL/GenBank/DDBJ databases">
        <title>Description of Massilia orientalis sp. nov., isolated from rhizosphere soil of Ageratina adenophora.</title>
        <authorList>
            <person name="Wang Y."/>
        </authorList>
    </citation>
    <scope>NUCLEOTIDE SEQUENCE</scope>
    <source>
        <strain evidence="1">YIM B02787</strain>
    </source>
</reference>